<name>A0A7J6USS8_THATH</name>
<gene>
    <name evidence="2" type="ORF">FRX31_034823</name>
</gene>
<keyword evidence="3" id="KW-1185">Reference proteome</keyword>
<evidence type="ECO:0000313" key="3">
    <source>
        <dbReference type="Proteomes" id="UP000554482"/>
    </source>
</evidence>
<dbReference type="Proteomes" id="UP000554482">
    <property type="component" value="Unassembled WGS sequence"/>
</dbReference>
<dbReference type="EMBL" id="JABWDY010043839">
    <property type="protein sequence ID" value="KAF5175589.1"/>
    <property type="molecule type" value="Genomic_DNA"/>
</dbReference>
<feature type="compositionally biased region" description="Basic and acidic residues" evidence="1">
    <location>
        <begin position="129"/>
        <end position="142"/>
    </location>
</feature>
<proteinExistence type="predicted"/>
<dbReference type="AlphaFoldDB" id="A0A7J6USS8"/>
<protein>
    <submittedName>
        <fullName evidence="2">Uncharacterized protein</fullName>
    </submittedName>
</protein>
<feature type="region of interest" description="Disordered" evidence="1">
    <location>
        <begin position="118"/>
        <end position="142"/>
    </location>
</feature>
<sequence>MVNQGNRRGRPLIVTTRVVRIEDTLIEMMETISRLAVAPQQPIQTVVDNKDDSELRQNRIHAWLHERDGELEENFDSQGVRNQQVRADLRRPTQVANSGHLSLLRGQRIDRGRVFQPMVGRQQQQPQDRVLRGPRQDIPRRN</sequence>
<organism evidence="2 3">
    <name type="scientific">Thalictrum thalictroides</name>
    <name type="common">Rue-anemone</name>
    <name type="synonym">Anemone thalictroides</name>
    <dbReference type="NCBI Taxonomy" id="46969"/>
    <lineage>
        <taxon>Eukaryota</taxon>
        <taxon>Viridiplantae</taxon>
        <taxon>Streptophyta</taxon>
        <taxon>Embryophyta</taxon>
        <taxon>Tracheophyta</taxon>
        <taxon>Spermatophyta</taxon>
        <taxon>Magnoliopsida</taxon>
        <taxon>Ranunculales</taxon>
        <taxon>Ranunculaceae</taxon>
        <taxon>Thalictroideae</taxon>
        <taxon>Thalictrum</taxon>
    </lineage>
</organism>
<evidence type="ECO:0000256" key="1">
    <source>
        <dbReference type="SAM" id="MobiDB-lite"/>
    </source>
</evidence>
<accession>A0A7J6USS8</accession>
<evidence type="ECO:0000313" key="2">
    <source>
        <dbReference type="EMBL" id="KAF5175589.1"/>
    </source>
</evidence>
<reference evidence="2 3" key="1">
    <citation type="submission" date="2020-06" db="EMBL/GenBank/DDBJ databases">
        <title>Transcriptomic and genomic resources for Thalictrum thalictroides and T. hernandezii: Facilitating candidate gene discovery in an emerging model plant lineage.</title>
        <authorList>
            <person name="Arias T."/>
            <person name="Riano-Pachon D.M."/>
            <person name="Di Stilio V.S."/>
        </authorList>
    </citation>
    <scope>NUCLEOTIDE SEQUENCE [LARGE SCALE GENOMIC DNA]</scope>
    <source>
        <strain evidence="3">cv. WT478/WT964</strain>
        <tissue evidence="2">Leaves</tissue>
    </source>
</reference>
<comment type="caution">
    <text evidence="2">The sequence shown here is derived from an EMBL/GenBank/DDBJ whole genome shotgun (WGS) entry which is preliminary data.</text>
</comment>